<name>A0A8J7FP62_9FLAO</name>
<gene>
    <name evidence="1" type="ORF">IM532_11740</name>
</gene>
<sequence>MRKLSIIIGFISVSIFASEQPFTRDNPYDQLSNIEDKQIKGDNATEVYINQNEKDESIFDYFANISVKSLEDDDDPGDIPVEDVPIDSYQIGLLFIGLYFIIRKKYIS</sequence>
<evidence type="ECO:0000313" key="2">
    <source>
        <dbReference type="Proteomes" id="UP000608754"/>
    </source>
</evidence>
<proteinExistence type="predicted"/>
<dbReference type="AlphaFoldDB" id="A0A8J7FP62"/>
<protein>
    <submittedName>
        <fullName evidence="1">Uncharacterized protein</fullName>
    </submittedName>
</protein>
<organism evidence="1 2">
    <name type="scientific">Faecalibacter rhinopitheci</name>
    <dbReference type="NCBI Taxonomy" id="2779678"/>
    <lineage>
        <taxon>Bacteria</taxon>
        <taxon>Pseudomonadati</taxon>
        <taxon>Bacteroidota</taxon>
        <taxon>Flavobacteriia</taxon>
        <taxon>Flavobacteriales</taxon>
        <taxon>Weeksellaceae</taxon>
        <taxon>Faecalibacter</taxon>
    </lineage>
</organism>
<keyword evidence="2" id="KW-1185">Reference proteome</keyword>
<comment type="caution">
    <text evidence="1">The sequence shown here is derived from an EMBL/GenBank/DDBJ whole genome shotgun (WGS) entry which is preliminary data.</text>
</comment>
<dbReference type="EMBL" id="JADGIK010000008">
    <property type="protein sequence ID" value="MBF0598102.1"/>
    <property type="molecule type" value="Genomic_DNA"/>
</dbReference>
<dbReference type="RefSeq" id="WP_194183646.1">
    <property type="nucleotide sequence ID" value="NZ_JADGIK010000008.1"/>
</dbReference>
<reference evidence="1" key="1">
    <citation type="submission" date="2020-10" db="EMBL/GenBank/DDBJ databases">
        <authorList>
            <person name="Lu T."/>
            <person name="Wang Q."/>
            <person name="Han X."/>
        </authorList>
    </citation>
    <scope>NUCLEOTIDE SEQUENCE</scope>
    <source>
        <strain evidence="1">WQ 117</strain>
    </source>
</reference>
<dbReference type="Proteomes" id="UP000608754">
    <property type="component" value="Unassembled WGS sequence"/>
</dbReference>
<evidence type="ECO:0000313" key="1">
    <source>
        <dbReference type="EMBL" id="MBF0598102.1"/>
    </source>
</evidence>
<accession>A0A8J7FP62</accession>